<evidence type="ECO:0000259" key="2">
    <source>
        <dbReference type="Pfam" id="PF20151"/>
    </source>
</evidence>
<dbReference type="AlphaFoldDB" id="A0A286UI55"/>
<evidence type="ECO:0000313" key="3">
    <source>
        <dbReference type="EMBL" id="PAV19306.1"/>
    </source>
</evidence>
<protein>
    <recommendedName>
        <fullName evidence="2">DUF6533 domain-containing protein</fullName>
    </recommendedName>
</protein>
<dbReference type="InterPro" id="IPR045340">
    <property type="entry name" value="DUF6533"/>
</dbReference>
<keyword evidence="4" id="KW-1185">Reference proteome</keyword>
<comment type="caution">
    <text evidence="3">The sequence shown here is derived from an EMBL/GenBank/DDBJ whole genome shotgun (WGS) entry which is preliminary data.</text>
</comment>
<proteinExistence type="predicted"/>
<keyword evidence="1" id="KW-1133">Transmembrane helix</keyword>
<dbReference type="InParanoid" id="A0A286UI55"/>
<keyword evidence="1" id="KW-0812">Transmembrane</keyword>
<dbReference type="Pfam" id="PF20151">
    <property type="entry name" value="DUF6533"/>
    <property type="match status" value="1"/>
</dbReference>
<keyword evidence="1" id="KW-0472">Membrane</keyword>
<dbReference type="Proteomes" id="UP000217199">
    <property type="component" value="Unassembled WGS sequence"/>
</dbReference>
<dbReference type="OrthoDB" id="2745134at2759"/>
<dbReference type="EMBL" id="NBII01000004">
    <property type="protein sequence ID" value="PAV19306.1"/>
    <property type="molecule type" value="Genomic_DNA"/>
</dbReference>
<evidence type="ECO:0000256" key="1">
    <source>
        <dbReference type="SAM" id="Phobius"/>
    </source>
</evidence>
<feature type="transmembrane region" description="Helical" evidence="1">
    <location>
        <begin position="21"/>
        <end position="39"/>
    </location>
</feature>
<evidence type="ECO:0000313" key="4">
    <source>
        <dbReference type="Proteomes" id="UP000217199"/>
    </source>
</evidence>
<gene>
    <name evidence="3" type="ORF">PNOK_0424000</name>
</gene>
<accession>A0A286UI55</accession>
<feature type="transmembrane region" description="Helical" evidence="1">
    <location>
        <begin position="54"/>
        <end position="77"/>
    </location>
</feature>
<name>A0A286UI55_9AGAM</name>
<organism evidence="3 4">
    <name type="scientific">Pyrrhoderma noxium</name>
    <dbReference type="NCBI Taxonomy" id="2282107"/>
    <lineage>
        <taxon>Eukaryota</taxon>
        <taxon>Fungi</taxon>
        <taxon>Dikarya</taxon>
        <taxon>Basidiomycota</taxon>
        <taxon>Agaricomycotina</taxon>
        <taxon>Agaricomycetes</taxon>
        <taxon>Hymenochaetales</taxon>
        <taxon>Hymenochaetaceae</taxon>
        <taxon>Pyrrhoderma</taxon>
    </lineage>
</organism>
<reference evidence="3 4" key="1">
    <citation type="journal article" date="2017" name="Mol. Ecol.">
        <title>Comparative and population genomic landscape of Phellinus noxius: A hypervariable fungus causing root rot in trees.</title>
        <authorList>
            <person name="Chung C.L."/>
            <person name="Lee T.J."/>
            <person name="Akiba M."/>
            <person name="Lee H.H."/>
            <person name="Kuo T.H."/>
            <person name="Liu D."/>
            <person name="Ke H.M."/>
            <person name="Yokoi T."/>
            <person name="Roa M.B."/>
            <person name="Lu M.J."/>
            <person name="Chang Y.Y."/>
            <person name="Ann P.J."/>
            <person name="Tsai J.N."/>
            <person name="Chen C.Y."/>
            <person name="Tzean S.S."/>
            <person name="Ota Y."/>
            <person name="Hattori T."/>
            <person name="Sahashi N."/>
            <person name="Liou R.F."/>
            <person name="Kikuchi T."/>
            <person name="Tsai I.J."/>
        </authorList>
    </citation>
    <scope>NUCLEOTIDE SEQUENCE [LARGE SCALE GENOMIC DNA]</scope>
    <source>
        <strain evidence="3 4">FFPRI411160</strain>
    </source>
</reference>
<sequence length="83" mass="9508">MSGHVNLAEVTSILGLRREEYFSRLALAVVTIYSTLTTIDKEIEYFWINPRKPISIIFLSTRYLGILVSLLMSWPLISNEESS</sequence>
<feature type="domain" description="DUF6533" evidence="2">
    <location>
        <begin position="24"/>
        <end position="67"/>
    </location>
</feature>